<dbReference type="FunFam" id="3.10.290.10:FF:000001">
    <property type="entry name" value="30S ribosomal protein S4"/>
    <property type="match status" value="1"/>
</dbReference>
<protein>
    <recommendedName>
        <fullName evidence="6 7">Small ribosomal subunit protein uS4</fullName>
    </recommendedName>
</protein>
<organism evidence="11 12">
    <name type="scientific">Clostridium kluyveri (strain ATCC 8527 / DSM 555 / NBRC 12016 / NCIMB 10680 / K1)</name>
    <dbReference type="NCBI Taxonomy" id="431943"/>
    <lineage>
        <taxon>Bacteria</taxon>
        <taxon>Bacillati</taxon>
        <taxon>Bacillota</taxon>
        <taxon>Clostridia</taxon>
        <taxon>Eubacteriales</taxon>
        <taxon>Clostridiaceae</taxon>
        <taxon>Clostridium</taxon>
    </lineage>
</organism>
<name>A5MZA6_CLOK5</name>
<dbReference type="AlphaFoldDB" id="A5MZA6"/>
<keyword evidence="4 7" id="KW-0689">Ribosomal protein</keyword>
<dbReference type="EMBL" id="CP000673">
    <property type="protein sequence ID" value="EDK34202.1"/>
    <property type="molecule type" value="Genomic_DNA"/>
</dbReference>
<dbReference type="InterPro" id="IPR002942">
    <property type="entry name" value="S4_RNA-bd"/>
</dbReference>
<evidence type="ECO:0000256" key="4">
    <source>
        <dbReference type="ARBA" id="ARBA00022980"/>
    </source>
</evidence>
<dbReference type="NCBIfam" id="TIGR01017">
    <property type="entry name" value="rpsD_bact"/>
    <property type="match status" value="1"/>
</dbReference>
<dbReference type="GO" id="GO:0019843">
    <property type="term" value="F:rRNA binding"/>
    <property type="evidence" value="ECO:0007669"/>
    <property type="project" value="UniProtKB-UniRule"/>
</dbReference>
<dbReference type="InterPro" id="IPR036986">
    <property type="entry name" value="S4_RNA-bd_sf"/>
</dbReference>
<evidence type="ECO:0000256" key="8">
    <source>
        <dbReference type="RuleBase" id="RU003699"/>
    </source>
</evidence>
<evidence type="ECO:0000256" key="6">
    <source>
        <dbReference type="ARBA" id="ARBA00035254"/>
    </source>
</evidence>
<dbReference type="STRING" id="431943.CKL_2190"/>
<comment type="similarity">
    <text evidence="1 7 8">Belongs to the universal ribosomal protein uS4 family.</text>
</comment>
<dbReference type="InterPro" id="IPR001912">
    <property type="entry name" value="Ribosomal_uS4_N"/>
</dbReference>
<dbReference type="InterPro" id="IPR005709">
    <property type="entry name" value="Ribosomal_uS4_bac-type"/>
</dbReference>
<keyword evidence="12" id="KW-1185">Reference proteome</keyword>
<feature type="domain" description="RNA-binding S4" evidence="9">
    <location>
        <begin position="88"/>
        <end position="153"/>
    </location>
</feature>
<keyword evidence="2 7" id="KW-0699">rRNA-binding</keyword>
<evidence type="ECO:0000313" key="11">
    <source>
        <dbReference type="EMBL" id="EDK34202.1"/>
    </source>
</evidence>
<comment type="function">
    <text evidence="7">With S5 and S12 plays an important role in translational accuracy.</text>
</comment>
<dbReference type="HOGENOM" id="CLU_092403_0_1_9"/>
<dbReference type="Pfam" id="PF00163">
    <property type="entry name" value="Ribosomal_S4"/>
    <property type="match status" value="1"/>
</dbReference>
<feature type="domain" description="Small ribosomal subunit protein uS4 N-terminal" evidence="10">
    <location>
        <begin position="3"/>
        <end position="87"/>
    </location>
</feature>
<evidence type="ECO:0000256" key="7">
    <source>
        <dbReference type="HAMAP-Rule" id="MF_01306"/>
    </source>
</evidence>
<dbReference type="Pfam" id="PF01479">
    <property type="entry name" value="S4"/>
    <property type="match status" value="1"/>
</dbReference>
<dbReference type="RefSeq" id="WP_012102530.1">
    <property type="nucleotide sequence ID" value="NC_009706.1"/>
</dbReference>
<dbReference type="PROSITE" id="PS50889">
    <property type="entry name" value="S4"/>
    <property type="match status" value="1"/>
</dbReference>
<accession>A5MZA6</accession>
<keyword evidence="5 7" id="KW-0687">Ribonucleoprotein</keyword>
<evidence type="ECO:0000256" key="1">
    <source>
        <dbReference type="ARBA" id="ARBA00007465"/>
    </source>
</evidence>
<sequence length="197" mass="23203">MATRREPKFKLCRRLGVNIYGHPKAMDRVKKVNSRHGSKISEYGRQLLEKQKIKAYYGLFEKQFKRYIRRAEKSKNVTGTALLKILECRLDNIVYRIGFGNSIRQSRQMVNHGHILVNNKKINIPSYEVHAGDVISLVQKSRNNKEFCFNFLDLRKFELPYIEKNFDNFQGILIRLPEKEELPIEVNEIAVVELYSK</sequence>
<evidence type="ECO:0000256" key="5">
    <source>
        <dbReference type="ARBA" id="ARBA00023274"/>
    </source>
</evidence>
<dbReference type="CDD" id="cd00165">
    <property type="entry name" value="S4"/>
    <property type="match status" value="1"/>
</dbReference>
<evidence type="ECO:0000259" key="10">
    <source>
        <dbReference type="SMART" id="SM01390"/>
    </source>
</evidence>
<evidence type="ECO:0000259" key="9">
    <source>
        <dbReference type="SMART" id="SM00363"/>
    </source>
</evidence>
<evidence type="ECO:0000256" key="2">
    <source>
        <dbReference type="ARBA" id="ARBA00022730"/>
    </source>
</evidence>
<proteinExistence type="inferred from homology"/>
<keyword evidence="3 7" id="KW-0694">RNA-binding</keyword>
<comment type="function">
    <text evidence="7">One of the primary rRNA binding proteins, it binds directly to 16S rRNA where it nucleates assembly of the body of the 30S subunit.</text>
</comment>
<dbReference type="KEGG" id="ckl:CKL_2190"/>
<dbReference type="PANTHER" id="PTHR11831">
    <property type="entry name" value="30S 40S RIBOSOMAL PROTEIN"/>
    <property type="match status" value="1"/>
</dbReference>
<dbReference type="InterPro" id="IPR018079">
    <property type="entry name" value="Ribosomal_uS4_CS"/>
</dbReference>
<evidence type="ECO:0000256" key="3">
    <source>
        <dbReference type="ARBA" id="ARBA00022884"/>
    </source>
</evidence>
<dbReference type="InterPro" id="IPR022801">
    <property type="entry name" value="Ribosomal_uS4"/>
</dbReference>
<dbReference type="PANTHER" id="PTHR11831:SF4">
    <property type="entry name" value="SMALL RIBOSOMAL SUBUNIT PROTEIN US4M"/>
    <property type="match status" value="1"/>
</dbReference>
<dbReference type="GO" id="GO:0042274">
    <property type="term" value="P:ribosomal small subunit biogenesis"/>
    <property type="evidence" value="ECO:0007669"/>
    <property type="project" value="TreeGrafter"/>
</dbReference>
<evidence type="ECO:0000313" key="12">
    <source>
        <dbReference type="Proteomes" id="UP000002411"/>
    </source>
</evidence>
<dbReference type="Proteomes" id="UP000002411">
    <property type="component" value="Chromosome"/>
</dbReference>
<dbReference type="GO" id="GO:0003735">
    <property type="term" value="F:structural constituent of ribosome"/>
    <property type="evidence" value="ECO:0007669"/>
    <property type="project" value="InterPro"/>
</dbReference>
<reference evidence="11 12" key="1">
    <citation type="journal article" date="2008" name="Proc. Natl. Acad. Sci. U.S.A.">
        <title>The genome of Clostridium kluyveri, a strict anaerobe with unique metabolic features.</title>
        <authorList>
            <person name="Seedorf H."/>
            <person name="Fricke W.F."/>
            <person name="Veith B."/>
            <person name="Brueggemann H."/>
            <person name="Liesegang H."/>
            <person name="Strittmatter A."/>
            <person name="Miethke M."/>
            <person name="Buckel W."/>
            <person name="Hinderberger J."/>
            <person name="Li F."/>
            <person name="Hagemeier C."/>
            <person name="Thauer R.K."/>
            <person name="Gottschalk G."/>
        </authorList>
    </citation>
    <scope>NUCLEOTIDE SEQUENCE [LARGE SCALE GENOMIC DNA]</scope>
    <source>
        <strain evidence="12">ATCC 8527 / DSM 555 / NCIMB 10680</strain>
    </source>
</reference>
<dbReference type="Gene3D" id="3.10.290.10">
    <property type="entry name" value="RNA-binding S4 domain"/>
    <property type="match status" value="1"/>
</dbReference>
<dbReference type="Gene3D" id="1.10.1050.10">
    <property type="entry name" value="Ribosomal Protein S4 Delta 41, Chain A, domain 1"/>
    <property type="match status" value="1"/>
</dbReference>
<comment type="subunit">
    <text evidence="7">Part of the 30S ribosomal subunit. Contacts protein S5. The interaction surface between S4 and S5 is involved in control of translational fidelity.</text>
</comment>
<gene>
    <name evidence="7" type="primary">rpsD</name>
    <name evidence="11" type="synonym">rpsD2</name>
    <name evidence="11" type="ordered locus">CKL_2190</name>
</gene>
<dbReference type="eggNOG" id="COG0522">
    <property type="taxonomic scope" value="Bacteria"/>
</dbReference>
<dbReference type="HAMAP" id="MF_01306_B">
    <property type="entry name" value="Ribosomal_uS4_B"/>
    <property type="match status" value="1"/>
</dbReference>
<dbReference type="SUPFAM" id="SSF55174">
    <property type="entry name" value="Alpha-L RNA-binding motif"/>
    <property type="match status" value="1"/>
</dbReference>
<dbReference type="SMART" id="SM00363">
    <property type="entry name" value="S4"/>
    <property type="match status" value="1"/>
</dbReference>
<dbReference type="GO" id="GO:0006412">
    <property type="term" value="P:translation"/>
    <property type="evidence" value="ECO:0007669"/>
    <property type="project" value="UniProtKB-UniRule"/>
</dbReference>
<dbReference type="PROSITE" id="PS00632">
    <property type="entry name" value="RIBOSOMAL_S4"/>
    <property type="match status" value="1"/>
</dbReference>
<dbReference type="NCBIfam" id="NF003717">
    <property type="entry name" value="PRK05327.1"/>
    <property type="match status" value="1"/>
</dbReference>
<dbReference type="SMART" id="SM01390">
    <property type="entry name" value="Ribosomal_S4"/>
    <property type="match status" value="1"/>
</dbReference>
<dbReference type="GO" id="GO:0015935">
    <property type="term" value="C:small ribosomal subunit"/>
    <property type="evidence" value="ECO:0007669"/>
    <property type="project" value="InterPro"/>
</dbReference>